<accession>A0A285T8Y7</accession>
<evidence type="ECO:0000313" key="7">
    <source>
        <dbReference type="Proteomes" id="UP000219331"/>
    </source>
</evidence>
<evidence type="ECO:0000256" key="2">
    <source>
        <dbReference type="ARBA" id="ARBA00022448"/>
    </source>
</evidence>
<evidence type="ECO:0000313" key="6">
    <source>
        <dbReference type="EMBL" id="SOC17952.1"/>
    </source>
</evidence>
<keyword evidence="7" id="KW-1185">Reference proteome</keyword>
<keyword evidence="4 6" id="KW-0067">ATP-binding</keyword>
<comment type="similarity">
    <text evidence="1">Belongs to the ABC transporter superfamily.</text>
</comment>
<dbReference type="GO" id="GO:0005524">
    <property type="term" value="F:ATP binding"/>
    <property type="evidence" value="ECO:0007669"/>
    <property type="project" value="UniProtKB-KW"/>
</dbReference>
<dbReference type="EMBL" id="OBML01000009">
    <property type="protein sequence ID" value="SOC17952.1"/>
    <property type="molecule type" value="Genomic_DNA"/>
</dbReference>
<dbReference type="Pfam" id="PF00005">
    <property type="entry name" value="ABC_tran"/>
    <property type="match status" value="1"/>
</dbReference>
<sequence>MSTAAAPAQALVSAPALRLTGDFHHAGRPLFSGLDLPISASGWTCLLGPSGVGKSTVLRLFAGLDTGGTFDGEISASDGTPVATRIAFMAQSDLLAPWLDVVGNVTLGARLRGEAPDLARARALIERVGLAGHVDKRPASLSGGMRQRVALARVLMEDRPIVLLDEPFAALDARTRAEMQELAFEVLEGRTVLLVTHDPAEAVRLGHHLFILAEDGLTRVEAPASPPIREVDASETMEMQARLFHALRGRPA</sequence>
<dbReference type="PANTHER" id="PTHR42788:SF19">
    <property type="entry name" value="ALIPHATIC SULFONATES IMPORT ATP-BINDING PROTEIN SSUB 2"/>
    <property type="match status" value="1"/>
</dbReference>
<keyword evidence="3" id="KW-0547">Nucleotide-binding</keyword>
<evidence type="ECO:0000256" key="3">
    <source>
        <dbReference type="ARBA" id="ARBA00022741"/>
    </source>
</evidence>
<dbReference type="InterPro" id="IPR003439">
    <property type="entry name" value="ABC_transporter-like_ATP-bd"/>
</dbReference>
<dbReference type="STRING" id="538381.GCA_001696535_02423"/>
<dbReference type="InterPro" id="IPR027417">
    <property type="entry name" value="P-loop_NTPase"/>
</dbReference>
<dbReference type="InterPro" id="IPR017871">
    <property type="entry name" value="ABC_transporter-like_CS"/>
</dbReference>
<dbReference type="Gene3D" id="3.40.50.300">
    <property type="entry name" value="P-loop containing nucleotide triphosphate hydrolases"/>
    <property type="match status" value="1"/>
</dbReference>
<keyword evidence="2" id="KW-0813">Transport</keyword>
<evidence type="ECO:0000256" key="4">
    <source>
        <dbReference type="ARBA" id="ARBA00022840"/>
    </source>
</evidence>
<dbReference type="PROSITE" id="PS50893">
    <property type="entry name" value="ABC_TRANSPORTER_2"/>
    <property type="match status" value="1"/>
</dbReference>
<dbReference type="InterPro" id="IPR003593">
    <property type="entry name" value="AAA+_ATPase"/>
</dbReference>
<dbReference type="PANTHER" id="PTHR42788">
    <property type="entry name" value="TAURINE IMPORT ATP-BINDING PROTEIN-RELATED"/>
    <property type="match status" value="1"/>
</dbReference>
<evidence type="ECO:0000256" key="1">
    <source>
        <dbReference type="ARBA" id="ARBA00005417"/>
    </source>
</evidence>
<dbReference type="GO" id="GO:0016887">
    <property type="term" value="F:ATP hydrolysis activity"/>
    <property type="evidence" value="ECO:0007669"/>
    <property type="project" value="InterPro"/>
</dbReference>
<feature type="domain" description="ABC transporter" evidence="5">
    <location>
        <begin position="12"/>
        <end position="239"/>
    </location>
</feature>
<organism evidence="6 7">
    <name type="scientific">Stappia indica</name>
    <dbReference type="NCBI Taxonomy" id="538381"/>
    <lineage>
        <taxon>Bacteria</taxon>
        <taxon>Pseudomonadati</taxon>
        <taxon>Pseudomonadota</taxon>
        <taxon>Alphaproteobacteria</taxon>
        <taxon>Hyphomicrobiales</taxon>
        <taxon>Stappiaceae</taxon>
        <taxon>Stappia</taxon>
    </lineage>
</organism>
<proteinExistence type="inferred from homology"/>
<dbReference type="AlphaFoldDB" id="A0A285T8Y7"/>
<dbReference type="PROSITE" id="PS00211">
    <property type="entry name" value="ABC_TRANSPORTER_1"/>
    <property type="match status" value="1"/>
</dbReference>
<dbReference type="Proteomes" id="UP000219331">
    <property type="component" value="Unassembled WGS sequence"/>
</dbReference>
<gene>
    <name evidence="6" type="ORF">SAMN05421512_109144</name>
</gene>
<dbReference type="InterPro" id="IPR050166">
    <property type="entry name" value="ABC_transporter_ATP-bind"/>
</dbReference>
<reference evidence="6 7" key="1">
    <citation type="submission" date="2017-08" db="EMBL/GenBank/DDBJ databases">
        <authorList>
            <person name="de Groot N.N."/>
        </authorList>
    </citation>
    <scope>NUCLEOTIDE SEQUENCE [LARGE SCALE GENOMIC DNA]</scope>
    <source>
        <strain evidence="6 7">USBA 352</strain>
    </source>
</reference>
<dbReference type="SMART" id="SM00382">
    <property type="entry name" value="AAA"/>
    <property type="match status" value="1"/>
</dbReference>
<name>A0A285T8Y7_9HYPH</name>
<protein>
    <submittedName>
        <fullName evidence="6">Putative hydroxymethylpyrimidine transport system ATP-binding protein</fullName>
    </submittedName>
</protein>
<evidence type="ECO:0000259" key="5">
    <source>
        <dbReference type="PROSITE" id="PS50893"/>
    </source>
</evidence>
<dbReference type="RefSeq" id="WP_208980384.1">
    <property type="nucleotide sequence ID" value="NZ_OBML01000009.1"/>
</dbReference>
<dbReference type="SUPFAM" id="SSF52540">
    <property type="entry name" value="P-loop containing nucleoside triphosphate hydrolases"/>
    <property type="match status" value="1"/>
</dbReference>